<evidence type="ECO:0000256" key="1">
    <source>
        <dbReference type="SAM" id="Coils"/>
    </source>
</evidence>
<feature type="transmembrane region" description="Helical" evidence="2">
    <location>
        <begin position="43"/>
        <end position="62"/>
    </location>
</feature>
<reference evidence="3" key="1">
    <citation type="submission" date="2019-06" db="EMBL/GenBank/DDBJ databases">
        <authorList>
            <person name="Zheng W."/>
        </authorList>
    </citation>
    <scope>NUCLEOTIDE SEQUENCE</scope>
    <source>
        <strain evidence="3">QDHG01</strain>
    </source>
</reference>
<evidence type="ECO:0000313" key="3">
    <source>
        <dbReference type="EMBL" id="TNV87013.1"/>
    </source>
</evidence>
<keyword evidence="2" id="KW-0472">Membrane</keyword>
<gene>
    <name evidence="3" type="ORF">FGO68_gene2390</name>
</gene>
<sequence length="497" mass="58610">MFELINQILIVLYIVIYFVLASTDSDNLDPRSSTFKARTAFTWLSFFVLLGAILFSLISIYYKNIHILKKIWEYLKSIKLMSLLRRFRKEGIDLTEPKKPATWSLKQFSDYLIAKAEVYLPQKKVDALLSTYINKQILQSQEQRTEMRSLFQNFDQLSLSQVIEVLEPPTVKNMNELKSSIKKNLWDEVNLSPGIDDTKQELVEKDGNKLIDRTRGLKLSSHDQNEITQQNQNAELFQNNNLLGQTPDKSSIQLMANDSELPTNRSLSPEVIQVRPGVFLVHHKGEIVEVTLYQGGKIVKLTSDGRNGEFGYEKSFKFEFEQPQDITKLTMQEYLQYQENMEKELKELVDKYLVLQDEFAEKCKKHREDLAKQIEEDKRKKAEEKRLREEAEQERERAEEQRRYEQQLKIIEIERQLEEAKNKEEIKAQQEKIRQLKMQITTDNALKELRNNDLQTQQVQQKESNLQPITQQRLPDIHQKKIIKLFHPQVEENEEDK</sequence>
<evidence type="ECO:0000256" key="2">
    <source>
        <dbReference type="SAM" id="Phobius"/>
    </source>
</evidence>
<name>A0A8J8P4V4_HALGN</name>
<dbReference type="Proteomes" id="UP000785679">
    <property type="component" value="Unassembled WGS sequence"/>
</dbReference>
<protein>
    <submittedName>
        <fullName evidence="3">Uncharacterized protein</fullName>
    </submittedName>
</protein>
<keyword evidence="1" id="KW-0175">Coiled coil</keyword>
<keyword evidence="2" id="KW-1133">Transmembrane helix</keyword>
<comment type="caution">
    <text evidence="3">The sequence shown here is derived from an EMBL/GenBank/DDBJ whole genome shotgun (WGS) entry which is preliminary data.</text>
</comment>
<feature type="transmembrane region" description="Helical" evidence="2">
    <location>
        <begin position="7"/>
        <end position="23"/>
    </location>
</feature>
<keyword evidence="4" id="KW-1185">Reference proteome</keyword>
<accession>A0A8J8P4V4</accession>
<organism evidence="3 4">
    <name type="scientific">Halteria grandinella</name>
    <dbReference type="NCBI Taxonomy" id="5974"/>
    <lineage>
        <taxon>Eukaryota</taxon>
        <taxon>Sar</taxon>
        <taxon>Alveolata</taxon>
        <taxon>Ciliophora</taxon>
        <taxon>Intramacronucleata</taxon>
        <taxon>Spirotrichea</taxon>
        <taxon>Stichotrichia</taxon>
        <taxon>Sporadotrichida</taxon>
        <taxon>Halteriidae</taxon>
        <taxon>Halteria</taxon>
    </lineage>
</organism>
<evidence type="ECO:0000313" key="4">
    <source>
        <dbReference type="Proteomes" id="UP000785679"/>
    </source>
</evidence>
<keyword evidence="2" id="KW-0812">Transmembrane</keyword>
<feature type="coiled-coil region" evidence="1">
    <location>
        <begin position="331"/>
        <end position="439"/>
    </location>
</feature>
<dbReference type="EMBL" id="RRYP01000676">
    <property type="protein sequence ID" value="TNV87013.1"/>
    <property type="molecule type" value="Genomic_DNA"/>
</dbReference>
<proteinExistence type="predicted"/>
<dbReference type="AlphaFoldDB" id="A0A8J8P4V4"/>